<evidence type="ECO:0000256" key="6">
    <source>
        <dbReference type="ARBA" id="ARBA00023315"/>
    </source>
</evidence>
<keyword evidence="5" id="KW-0256">Endoplasmic reticulum</keyword>
<gene>
    <name evidence="9" type="ORF">R1sor_001177</name>
</gene>
<evidence type="ECO:0000256" key="4">
    <source>
        <dbReference type="ARBA" id="ARBA00022679"/>
    </source>
</evidence>
<feature type="compositionally biased region" description="Acidic residues" evidence="7">
    <location>
        <begin position="419"/>
        <end position="428"/>
    </location>
</feature>
<comment type="caution">
    <text evidence="9">The sequence shown here is derived from an EMBL/GenBank/DDBJ whole genome shotgun (WGS) entry which is preliminary data.</text>
</comment>
<dbReference type="GO" id="GO:0004144">
    <property type="term" value="F:diacylglycerol O-acyltransferase activity"/>
    <property type="evidence" value="ECO:0007669"/>
    <property type="project" value="UniProtKB-EC"/>
</dbReference>
<dbReference type="EC" id="2.3.1.20" evidence="3"/>
<feature type="region of interest" description="Disordered" evidence="7">
    <location>
        <begin position="581"/>
        <end position="634"/>
    </location>
</feature>
<evidence type="ECO:0000256" key="7">
    <source>
        <dbReference type="SAM" id="MobiDB-lite"/>
    </source>
</evidence>
<dbReference type="SUPFAM" id="SSF47769">
    <property type="entry name" value="SAM/Pointed domain"/>
    <property type="match status" value="1"/>
</dbReference>
<feature type="transmembrane region" description="Helical" evidence="8">
    <location>
        <begin position="964"/>
        <end position="985"/>
    </location>
</feature>
<dbReference type="AlphaFoldDB" id="A0ABD3GYH0"/>
<dbReference type="PANTHER" id="PTHR10408">
    <property type="entry name" value="STEROL O-ACYLTRANSFERASE"/>
    <property type="match status" value="1"/>
</dbReference>
<dbReference type="Gene3D" id="1.10.150.50">
    <property type="entry name" value="Transcription Factor, Ets-1"/>
    <property type="match status" value="1"/>
</dbReference>
<sequence length="1029" mass="115656">MSSPVNNRTSIALKVSGPDVSNNADTIQWLTEFLGTPEYNLLLAENKLDGEGLMLLVEDKRDLEAFGFNWCHRLKIFNHFRKLCSSSTTVTDDVQSEAPVRTTSTVVAPSNDSGVKQIPSYDEVFVTKQKGKSNLAEDWPEAHKALLRGHGMLRDWFRRPAVEYIELMEEIQRTNLRTKQDMRVKLSDFVEKHIDQLPPLVFHEELTERTMVLKWKPNTVYKQLLLMRYDNKKSTDRKRYKTEAEVVTEGRAEPHQKHSKSSSNSVLKKKKPSSELHDGGPRDTTVNTFKEHNQDKKQLVPGARISSVGGGIESDATLDVTESEFSYDGEGYWESLTKSYKKKNFGRKLVSKAMEKTVNATVPRESSAVAAERKSTNSATVTKENASNLPKQRTIFVTKQGTIAVAKHSKHSSMQSDASGEDDQTQGDDSEAQFLALLNERPSHSKCQPEDTDNEFITSLRNPAHGGNASKALPTASLQHSTPIYSKVQYAQGGIGVEDLQQSNKNMGSTFNQSFCGELLGGSQSAGSTPRGLRYINRSSTRMGGSSPKLEVRTKKSIPCHIEDGKTIVNDDNYDTEDYGHADDHGFADDRDCADDRDSADGCDQTDDRIQDTLKVHDSGTNSKFGDSQKRSKPNVQTTIVMTADGNCKEDVLGKAETTNLKASVIALAKPGKPVTRNGLKRKQCEEEEKGEEFCADIDVELRTSDKIQLDSYKITYKHLTFESLKIIGLTVLKCLTYNNIANRLNQYMAGENEKSSKPPFKNYLRKMRDEKITIIAIHAVKSHKVKFHGMAQELVSDVDLMYDCKGWPHIKKADKLQKQEFLIAIGLILKNNLSANSTPGLRHRKENQSFDNSTRATSLPQEVVSKIGDEKKFKEGSQTDVSVRYTIRPSCPAHKKIRDSPLSSDEIFSQVWRSLWAPDTRFWFSSESLKDWPLLMCGLSLSLIPLSALMVEKLTLNYRISDWVIFLFHAIIVNTAILYPNYIIQRFNSSLLSGFIFIIFSIVAWMKLMSYAHTNSDARTVFRKGEKV</sequence>
<reference evidence="9 10" key="1">
    <citation type="submission" date="2024-09" db="EMBL/GenBank/DDBJ databases">
        <title>Chromosome-scale assembly of Riccia sorocarpa.</title>
        <authorList>
            <person name="Paukszto L."/>
        </authorList>
    </citation>
    <scope>NUCLEOTIDE SEQUENCE [LARGE SCALE GENOMIC DNA]</scope>
    <source>
        <strain evidence="9">LP-2024</strain>
        <tissue evidence="9">Aerial parts of the thallus</tissue>
    </source>
</reference>
<evidence type="ECO:0000256" key="3">
    <source>
        <dbReference type="ARBA" id="ARBA00013244"/>
    </source>
</evidence>
<keyword evidence="8" id="KW-0812">Transmembrane</keyword>
<feature type="compositionally biased region" description="Basic and acidic residues" evidence="7">
    <location>
        <begin position="241"/>
        <end position="256"/>
    </location>
</feature>
<feature type="transmembrane region" description="Helical" evidence="8">
    <location>
        <begin position="933"/>
        <end position="952"/>
    </location>
</feature>
<feature type="compositionally biased region" description="Polar residues" evidence="7">
    <location>
        <begin position="376"/>
        <end position="387"/>
    </location>
</feature>
<name>A0ABD3GYH0_9MARC</name>
<feature type="region of interest" description="Disordered" evidence="7">
    <location>
        <begin position="237"/>
        <end position="311"/>
    </location>
</feature>
<organism evidence="9 10">
    <name type="scientific">Riccia sorocarpa</name>
    <dbReference type="NCBI Taxonomy" id="122646"/>
    <lineage>
        <taxon>Eukaryota</taxon>
        <taxon>Viridiplantae</taxon>
        <taxon>Streptophyta</taxon>
        <taxon>Embryophyta</taxon>
        <taxon>Marchantiophyta</taxon>
        <taxon>Marchantiopsida</taxon>
        <taxon>Marchantiidae</taxon>
        <taxon>Marchantiales</taxon>
        <taxon>Ricciaceae</taxon>
        <taxon>Riccia</taxon>
    </lineage>
</organism>
<evidence type="ECO:0000256" key="5">
    <source>
        <dbReference type="ARBA" id="ARBA00022824"/>
    </source>
</evidence>
<feature type="region of interest" description="Disordered" evidence="7">
    <location>
        <begin position="406"/>
        <end position="428"/>
    </location>
</feature>
<keyword evidence="4" id="KW-0808">Transferase</keyword>
<evidence type="ECO:0000313" key="9">
    <source>
        <dbReference type="EMBL" id="KAL3683155.1"/>
    </source>
</evidence>
<evidence type="ECO:0000313" key="10">
    <source>
        <dbReference type="Proteomes" id="UP001633002"/>
    </source>
</evidence>
<feature type="region of interest" description="Disordered" evidence="7">
    <location>
        <begin position="440"/>
        <end position="467"/>
    </location>
</feature>
<feature type="compositionally biased region" description="Basic and acidic residues" evidence="7">
    <location>
        <begin position="289"/>
        <end position="298"/>
    </location>
</feature>
<feature type="transmembrane region" description="Helical" evidence="8">
    <location>
        <begin position="991"/>
        <end position="1010"/>
    </location>
</feature>
<keyword evidence="10" id="KW-1185">Reference proteome</keyword>
<dbReference type="EMBL" id="JBJQOH010000006">
    <property type="protein sequence ID" value="KAL3683155.1"/>
    <property type="molecule type" value="Genomic_DNA"/>
</dbReference>
<dbReference type="InterPro" id="IPR013761">
    <property type="entry name" value="SAM/pointed_sf"/>
</dbReference>
<feature type="compositionally biased region" description="Basic and acidic residues" evidence="7">
    <location>
        <begin position="581"/>
        <end position="618"/>
    </location>
</feature>
<comment type="subcellular location">
    <subcellularLocation>
        <location evidence="1">Endoplasmic reticulum membrane</location>
        <topology evidence="1">Multi-pass membrane protein</topology>
    </subcellularLocation>
</comment>
<protein>
    <recommendedName>
        <fullName evidence="3">diacylglycerol O-acyltransferase</fullName>
        <ecNumber evidence="3">2.3.1.20</ecNumber>
    </recommendedName>
</protein>
<dbReference type="InterPro" id="IPR014371">
    <property type="entry name" value="Oat_ACAT_DAG_ARE"/>
</dbReference>
<dbReference type="GO" id="GO:0005789">
    <property type="term" value="C:endoplasmic reticulum membrane"/>
    <property type="evidence" value="ECO:0007669"/>
    <property type="project" value="UniProtKB-SubCell"/>
</dbReference>
<evidence type="ECO:0000256" key="1">
    <source>
        <dbReference type="ARBA" id="ARBA00004477"/>
    </source>
</evidence>
<accession>A0ABD3GYH0</accession>
<comment type="pathway">
    <text evidence="2">Lipid metabolism.</text>
</comment>
<dbReference type="Proteomes" id="UP001633002">
    <property type="component" value="Unassembled WGS sequence"/>
</dbReference>
<keyword evidence="8" id="KW-0472">Membrane</keyword>
<feature type="compositionally biased region" description="Basic and acidic residues" evidence="7">
    <location>
        <begin position="272"/>
        <end position="281"/>
    </location>
</feature>
<evidence type="ECO:0000256" key="8">
    <source>
        <dbReference type="SAM" id="Phobius"/>
    </source>
</evidence>
<feature type="region of interest" description="Disordered" evidence="7">
    <location>
        <begin position="364"/>
        <end position="387"/>
    </location>
</feature>
<proteinExistence type="predicted"/>
<dbReference type="PANTHER" id="PTHR10408:SF7">
    <property type="entry name" value="DIACYLGLYCEROL O-ACYLTRANSFERASE 1"/>
    <property type="match status" value="1"/>
</dbReference>
<keyword evidence="6" id="KW-0012">Acyltransferase</keyword>
<evidence type="ECO:0000256" key="2">
    <source>
        <dbReference type="ARBA" id="ARBA00005189"/>
    </source>
</evidence>
<keyword evidence="8" id="KW-1133">Transmembrane helix</keyword>